<proteinExistence type="predicted"/>
<dbReference type="Proteomes" id="UP000661607">
    <property type="component" value="Unassembled WGS sequence"/>
</dbReference>
<accession>A0ABR9KWW0</accession>
<organism evidence="2 3">
    <name type="scientific">Nonomuraea africana</name>
    <dbReference type="NCBI Taxonomy" id="46171"/>
    <lineage>
        <taxon>Bacteria</taxon>
        <taxon>Bacillati</taxon>
        <taxon>Actinomycetota</taxon>
        <taxon>Actinomycetes</taxon>
        <taxon>Streptosporangiales</taxon>
        <taxon>Streptosporangiaceae</taxon>
        <taxon>Nonomuraea</taxon>
    </lineage>
</organism>
<comment type="caution">
    <text evidence="2">The sequence shown here is derived from an EMBL/GenBank/DDBJ whole genome shotgun (WGS) entry which is preliminary data.</text>
</comment>
<evidence type="ECO:0000256" key="1">
    <source>
        <dbReference type="SAM" id="MobiDB-lite"/>
    </source>
</evidence>
<reference evidence="2 3" key="1">
    <citation type="submission" date="2020-10" db="EMBL/GenBank/DDBJ databases">
        <title>Sequencing the genomes of 1000 actinobacteria strains.</title>
        <authorList>
            <person name="Klenk H.-P."/>
        </authorList>
    </citation>
    <scope>NUCLEOTIDE SEQUENCE [LARGE SCALE GENOMIC DNA]</scope>
    <source>
        <strain evidence="2 3">DSM 43748</strain>
    </source>
</reference>
<feature type="compositionally biased region" description="Basic and acidic residues" evidence="1">
    <location>
        <begin position="133"/>
        <end position="143"/>
    </location>
</feature>
<evidence type="ECO:0000313" key="2">
    <source>
        <dbReference type="EMBL" id="MBE1566527.1"/>
    </source>
</evidence>
<gene>
    <name evidence="2" type="ORF">H4W81_009399</name>
</gene>
<sequence>MKHSTLAHLLAARQLDDHDHEHHAHIGAGSQTIKICLWSSSQRPELARAYFDAIAPHLEQGWSLDVAATFGRPVVRSFTIWRGPAQGEPEPVKAQDAPLPTPSGCRHCGLEKRDHMGRWKSGAGWHGWVEPTDEQRKARMLDRRARRAARQ</sequence>
<name>A0ABR9KWW0_9ACTN</name>
<protein>
    <submittedName>
        <fullName evidence="2">Uncharacterized protein</fullName>
    </submittedName>
</protein>
<evidence type="ECO:0000313" key="3">
    <source>
        <dbReference type="Proteomes" id="UP000661607"/>
    </source>
</evidence>
<dbReference type="EMBL" id="JADBEF010000002">
    <property type="protein sequence ID" value="MBE1566527.1"/>
    <property type="molecule type" value="Genomic_DNA"/>
</dbReference>
<feature type="region of interest" description="Disordered" evidence="1">
    <location>
        <begin position="123"/>
        <end position="151"/>
    </location>
</feature>
<feature type="region of interest" description="Disordered" evidence="1">
    <location>
        <begin position="84"/>
        <end position="103"/>
    </location>
</feature>
<dbReference type="RefSeq" id="WP_192781630.1">
    <property type="nucleotide sequence ID" value="NZ_BAAASY010000032.1"/>
</dbReference>
<keyword evidence="3" id="KW-1185">Reference proteome</keyword>